<accession>A0A8K0FXB5</accession>
<name>A0A8K0FXB5_IGNLU</name>
<dbReference type="InterPro" id="IPR036388">
    <property type="entry name" value="WH-like_DNA-bd_sf"/>
</dbReference>
<organism evidence="1 2">
    <name type="scientific">Ignelater luminosus</name>
    <name type="common">Cucubano</name>
    <name type="synonym">Pyrophorus luminosus</name>
    <dbReference type="NCBI Taxonomy" id="2038154"/>
    <lineage>
        <taxon>Eukaryota</taxon>
        <taxon>Metazoa</taxon>
        <taxon>Ecdysozoa</taxon>
        <taxon>Arthropoda</taxon>
        <taxon>Hexapoda</taxon>
        <taxon>Insecta</taxon>
        <taxon>Pterygota</taxon>
        <taxon>Neoptera</taxon>
        <taxon>Endopterygota</taxon>
        <taxon>Coleoptera</taxon>
        <taxon>Polyphaga</taxon>
        <taxon>Elateriformia</taxon>
        <taxon>Elateroidea</taxon>
        <taxon>Elateridae</taxon>
        <taxon>Agrypninae</taxon>
        <taxon>Pyrophorini</taxon>
        <taxon>Ignelater</taxon>
    </lineage>
</organism>
<comment type="caution">
    <text evidence="1">The sequence shown here is derived from an EMBL/GenBank/DDBJ whole genome shotgun (WGS) entry which is preliminary data.</text>
</comment>
<dbReference type="Proteomes" id="UP000801492">
    <property type="component" value="Unassembled WGS sequence"/>
</dbReference>
<evidence type="ECO:0000313" key="2">
    <source>
        <dbReference type="Proteomes" id="UP000801492"/>
    </source>
</evidence>
<reference evidence="1" key="1">
    <citation type="submission" date="2019-08" db="EMBL/GenBank/DDBJ databases">
        <title>The genome of the North American firefly Photinus pyralis.</title>
        <authorList>
            <consortium name="Photinus pyralis genome working group"/>
            <person name="Fallon T.R."/>
            <person name="Sander Lower S.E."/>
            <person name="Weng J.-K."/>
        </authorList>
    </citation>
    <scope>NUCLEOTIDE SEQUENCE</scope>
    <source>
        <strain evidence="1">TRF0915ILg1</strain>
        <tissue evidence="1">Whole body</tissue>
    </source>
</reference>
<keyword evidence="2" id="KW-1185">Reference proteome</keyword>
<dbReference type="EMBL" id="VTPC01091142">
    <property type="protein sequence ID" value="KAF2879552.1"/>
    <property type="molecule type" value="Genomic_DNA"/>
</dbReference>
<dbReference type="Gene3D" id="1.10.10.10">
    <property type="entry name" value="Winged helix-like DNA-binding domain superfamily/Winged helix DNA-binding domain"/>
    <property type="match status" value="1"/>
</dbReference>
<gene>
    <name evidence="1" type="ORF">ILUMI_26618</name>
</gene>
<dbReference type="Pfam" id="PF13412">
    <property type="entry name" value="HTH_24"/>
    <property type="match status" value="1"/>
</dbReference>
<protein>
    <submittedName>
        <fullName evidence="1">Uncharacterized protein</fullName>
    </submittedName>
</protein>
<dbReference type="OrthoDB" id="6753189at2759"/>
<dbReference type="AlphaFoldDB" id="A0A8K0FXB5"/>
<sequence length="125" mass="14388">MMEPASRGGCVTLRFLSLERLPNRYVLNYRTFGNIERRLRETGVEENILKRLEEDPGASVRDLSRQVGVSKDVVHRVIKEQLLRPYHIQTDLSRCMPITTENKLWASIRNAVQAVGNNVEVLQRA</sequence>
<evidence type="ECO:0000313" key="1">
    <source>
        <dbReference type="EMBL" id="KAF2879552.1"/>
    </source>
</evidence>
<proteinExistence type="predicted"/>